<evidence type="ECO:0000256" key="1">
    <source>
        <dbReference type="SAM" id="Phobius"/>
    </source>
</evidence>
<keyword evidence="1" id="KW-0472">Membrane</keyword>
<proteinExistence type="predicted"/>
<gene>
    <name evidence="2" type="ORF">HJG63_012361</name>
</gene>
<name>A0A7J8F0V9_ROUAE</name>
<protein>
    <submittedName>
        <fullName evidence="2">Uncharacterized protein</fullName>
    </submittedName>
</protein>
<keyword evidence="1" id="KW-0812">Transmembrane</keyword>
<accession>A0A7J8F0V9</accession>
<dbReference type="Proteomes" id="UP000593571">
    <property type="component" value="Unassembled WGS sequence"/>
</dbReference>
<organism evidence="2 3">
    <name type="scientific">Rousettus aegyptiacus</name>
    <name type="common">Egyptian fruit bat</name>
    <name type="synonym">Pteropus aegyptiacus</name>
    <dbReference type="NCBI Taxonomy" id="9407"/>
    <lineage>
        <taxon>Eukaryota</taxon>
        <taxon>Metazoa</taxon>
        <taxon>Chordata</taxon>
        <taxon>Craniata</taxon>
        <taxon>Vertebrata</taxon>
        <taxon>Euteleostomi</taxon>
        <taxon>Mammalia</taxon>
        <taxon>Eutheria</taxon>
        <taxon>Laurasiatheria</taxon>
        <taxon>Chiroptera</taxon>
        <taxon>Yinpterochiroptera</taxon>
        <taxon>Pteropodoidea</taxon>
        <taxon>Pteropodidae</taxon>
        <taxon>Rousettinae</taxon>
        <taxon>Rousettus</taxon>
    </lineage>
</organism>
<evidence type="ECO:0000313" key="2">
    <source>
        <dbReference type="EMBL" id="KAF6441215.1"/>
    </source>
</evidence>
<sequence length="158" mass="18103">MEDAFDHSVADTAWPEKVYPQEGVRQDFIFSWSKFLSMWWSFLLIYYATLSSLDAASSANSPILCMAFSQKPVSNFQNHVYTWISIHKQPCPHSPQYWVPPPQSLPGQLLLTVNEKRSGDFRESAGSGLRKRKMCMIGQASMKQTLRWRLGCSIFMGE</sequence>
<keyword evidence="3" id="KW-1185">Reference proteome</keyword>
<keyword evidence="1" id="KW-1133">Transmembrane helix</keyword>
<dbReference type="AlphaFoldDB" id="A0A7J8F0V9"/>
<reference evidence="2 3" key="1">
    <citation type="journal article" date="2020" name="Nature">
        <title>Six reference-quality genomes reveal evolution of bat adaptations.</title>
        <authorList>
            <person name="Jebb D."/>
            <person name="Huang Z."/>
            <person name="Pippel M."/>
            <person name="Hughes G.M."/>
            <person name="Lavrichenko K."/>
            <person name="Devanna P."/>
            <person name="Winkler S."/>
            <person name="Jermiin L.S."/>
            <person name="Skirmuntt E.C."/>
            <person name="Katzourakis A."/>
            <person name="Burkitt-Gray L."/>
            <person name="Ray D.A."/>
            <person name="Sullivan K.A.M."/>
            <person name="Roscito J.G."/>
            <person name="Kirilenko B.M."/>
            <person name="Davalos L.M."/>
            <person name="Corthals A.P."/>
            <person name="Power M.L."/>
            <person name="Jones G."/>
            <person name="Ransome R.D."/>
            <person name="Dechmann D.K.N."/>
            <person name="Locatelli A.G."/>
            <person name="Puechmaille S.J."/>
            <person name="Fedrigo O."/>
            <person name="Jarvis E.D."/>
            <person name="Hiller M."/>
            <person name="Vernes S.C."/>
            <person name="Myers E.W."/>
            <person name="Teeling E.C."/>
        </authorList>
    </citation>
    <scope>NUCLEOTIDE SEQUENCE [LARGE SCALE GENOMIC DNA]</scope>
    <source>
        <strain evidence="2">MRouAeg1</strain>
        <tissue evidence="2">Muscle</tissue>
    </source>
</reference>
<comment type="caution">
    <text evidence="2">The sequence shown here is derived from an EMBL/GenBank/DDBJ whole genome shotgun (WGS) entry which is preliminary data.</text>
</comment>
<evidence type="ECO:0000313" key="3">
    <source>
        <dbReference type="Proteomes" id="UP000593571"/>
    </source>
</evidence>
<dbReference type="EMBL" id="JACASE010000008">
    <property type="protein sequence ID" value="KAF6441215.1"/>
    <property type="molecule type" value="Genomic_DNA"/>
</dbReference>
<feature type="transmembrane region" description="Helical" evidence="1">
    <location>
        <begin position="29"/>
        <end position="48"/>
    </location>
</feature>